<dbReference type="CDD" id="cd02966">
    <property type="entry name" value="TlpA_like_family"/>
    <property type="match status" value="1"/>
</dbReference>
<dbReference type="AlphaFoldDB" id="A0A7D4QBD3"/>
<dbReference type="PANTHER" id="PTHR42852:SF17">
    <property type="entry name" value="THIOREDOXIN-LIKE PROTEIN HI_1115"/>
    <property type="match status" value="1"/>
</dbReference>
<evidence type="ECO:0000256" key="2">
    <source>
        <dbReference type="SAM" id="SignalP"/>
    </source>
</evidence>
<dbReference type="PROSITE" id="PS00194">
    <property type="entry name" value="THIOREDOXIN_1"/>
    <property type="match status" value="1"/>
</dbReference>
<dbReference type="PANTHER" id="PTHR42852">
    <property type="entry name" value="THIOL:DISULFIDE INTERCHANGE PROTEIN DSBE"/>
    <property type="match status" value="1"/>
</dbReference>
<keyword evidence="5" id="KW-1185">Reference proteome</keyword>
<dbReference type="Pfam" id="PF00578">
    <property type="entry name" value="AhpC-TSA"/>
    <property type="match status" value="1"/>
</dbReference>
<protein>
    <submittedName>
        <fullName evidence="4">Redoxin domain-containing protein</fullName>
    </submittedName>
</protein>
<evidence type="ECO:0000313" key="4">
    <source>
        <dbReference type="EMBL" id="QKJ32591.1"/>
    </source>
</evidence>
<sequence>MNLYKNIGLIVLLSGLASVANAQQNRQPAKPDSLTLYYQGLARSGTTEDKVKITTGLKQLADKDEAGITQATKIAVAIKATDMADSLRNVTIKRYPHGQAAFIKQYNELVSVKATAAEKEKKYDLLIKQFPEPAQNADVAYDYARSEVAYSYALEGNAAKCEQWVETVKSPSYLATIRTMNAQTLASKNEFATAERMIRKSVAAAKSAADAGSGNKDAYYANVSALANVLYKEQKFKDALTFATEAYEGSTRKTGSVKTVYALALTANNRGKDALPMLVEEVKAGRANADIKASLKAAYVQDKGSDTGYTEFIGGLSSELQKAVLAGLSKKMISEASPEFALVDLNGAKVSLASLKGKVVILDFWATWCGPCKKSFPAMQMALTKYKNDPNVKFLFIDTWERVPDPAKDVKSFIKDNKYDFQVLLDDNKTKVVDKFGITGIPAKFVIDGNGKIRFKLTGFDGADDAAVEEISAMIEMAKKTI</sequence>
<feature type="domain" description="Thioredoxin" evidence="3">
    <location>
        <begin position="331"/>
        <end position="480"/>
    </location>
</feature>
<gene>
    <name evidence="4" type="ORF">HQ865_23450</name>
</gene>
<feature type="chain" id="PRO_5028931624" evidence="2">
    <location>
        <begin position="23"/>
        <end position="482"/>
    </location>
</feature>
<dbReference type="GO" id="GO:0016491">
    <property type="term" value="F:oxidoreductase activity"/>
    <property type="evidence" value="ECO:0007669"/>
    <property type="project" value="InterPro"/>
</dbReference>
<evidence type="ECO:0000256" key="1">
    <source>
        <dbReference type="ARBA" id="ARBA00023284"/>
    </source>
</evidence>
<reference evidence="4 5" key="1">
    <citation type="submission" date="2020-05" db="EMBL/GenBank/DDBJ databases">
        <title>Mucilaginibacter mali sp. nov.</title>
        <authorList>
            <person name="Kim H.S."/>
            <person name="Lee K.C."/>
            <person name="Suh M.K."/>
            <person name="Kim J.-S."/>
            <person name="Han K.-I."/>
            <person name="Eom M.K."/>
            <person name="Shin Y.K."/>
            <person name="Lee J.-S."/>
        </authorList>
    </citation>
    <scope>NUCLEOTIDE SEQUENCE [LARGE SCALE GENOMIC DNA]</scope>
    <source>
        <strain evidence="4 5">G2-14</strain>
    </source>
</reference>
<evidence type="ECO:0000259" key="3">
    <source>
        <dbReference type="PROSITE" id="PS51352"/>
    </source>
</evidence>
<feature type="signal peptide" evidence="2">
    <location>
        <begin position="1"/>
        <end position="22"/>
    </location>
</feature>
<proteinExistence type="predicted"/>
<dbReference type="GO" id="GO:0016209">
    <property type="term" value="F:antioxidant activity"/>
    <property type="evidence" value="ECO:0007669"/>
    <property type="project" value="InterPro"/>
</dbReference>
<dbReference type="Proteomes" id="UP000505355">
    <property type="component" value="Chromosome"/>
</dbReference>
<keyword evidence="1" id="KW-0676">Redox-active center</keyword>
<dbReference type="InterPro" id="IPR013766">
    <property type="entry name" value="Thioredoxin_domain"/>
</dbReference>
<evidence type="ECO:0000313" key="5">
    <source>
        <dbReference type="Proteomes" id="UP000505355"/>
    </source>
</evidence>
<dbReference type="InterPro" id="IPR036249">
    <property type="entry name" value="Thioredoxin-like_sf"/>
</dbReference>
<dbReference type="InterPro" id="IPR000866">
    <property type="entry name" value="AhpC/TSA"/>
</dbReference>
<dbReference type="RefSeq" id="WP_173417240.1">
    <property type="nucleotide sequence ID" value="NZ_CP054139.1"/>
</dbReference>
<name>A0A7D4QBD3_9SPHI</name>
<dbReference type="InterPro" id="IPR050553">
    <property type="entry name" value="Thioredoxin_ResA/DsbE_sf"/>
</dbReference>
<dbReference type="PROSITE" id="PS51352">
    <property type="entry name" value="THIOREDOXIN_2"/>
    <property type="match status" value="1"/>
</dbReference>
<dbReference type="EMBL" id="CP054139">
    <property type="protein sequence ID" value="QKJ32591.1"/>
    <property type="molecule type" value="Genomic_DNA"/>
</dbReference>
<dbReference type="InterPro" id="IPR017937">
    <property type="entry name" value="Thioredoxin_CS"/>
</dbReference>
<keyword evidence="2" id="KW-0732">Signal</keyword>
<accession>A0A7D4QBD3</accession>
<dbReference type="SUPFAM" id="SSF52833">
    <property type="entry name" value="Thioredoxin-like"/>
    <property type="match status" value="1"/>
</dbReference>
<organism evidence="4 5">
    <name type="scientific">Mucilaginibacter mali</name>
    <dbReference type="NCBI Taxonomy" id="2740462"/>
    <lineage>
        <taxon>Bacteria</taxon>
        <taxon>Pseudomonadati</taxon>
        <taxon>Bacteroidota</taxon>
        <taxon>Sphingobacteriia</taxon>
        <taxon>Sphingobacteriales</taxon>
        <taxon>Sphingobacteriaceae</taxon>
        <taxon>Mucilaginibacter</taxon>
    </lineage>
</organism>
<dbReference type="KEGG" id="mmab:HQ865_23450"/>
<dbReference type="Gene3D" id="3.40.30.10">
    <property type="entry name" value="Glutaredoxin"/>
    <property type="match status" value="1"/>
</dbReference>